<dbReference type="InterPro" id="IPR029006">
    <property type="entry name" value="ADF-H/Gelsolin-like_dom_sf"/>
</dbReference>
<dbReference type="SMART" id="SM00262">
    <property type="entry name" value="GEL"/>
    <property type="match status" value="2"/>
</dbReference>
<comment type="caution">
    <text evidence="3">The sequence shown here is derived from an EMBL/GenBank/DDBJ whole genome shotgun (WGS) entry which is preliminary data.</text>
</comment>
<evidence type="ECO:0000256" key="1">
    <source>
        <dbReference type="ARBA" id="ARBA00022737"/>
    </source>
</evidence>
<feature type="domain" description="Gelsolin-like" evidence="2">
    <location>
        <begin position="134"/>
        <end position="190"/>
    </location>
</feature>
<protein>
    <recommendedName>
        <fullName evidence="2">Gelsolin-like domain-containing protein</fullName>
    </recommendedName>
</protein>
<dbReference type="GO" id="GO:0015629">
    <property type="term" value="C:actin cytoskeleton"/>
    <property type="evidence" value="ECO:0007669"/>
    <property type="project" value="TreeGrafter"/>
</dbReference>
<dbReference type="GO" id="GO:0005737">
    <property type="term" value="C:cytoplasm"/>
    <property type="evidence" value="ECO:0007669"/>
    <property type="project" value="TreeGrafter"/>
</dbReference>
<dbReference type="GO" id="GO:0008154">
    <property type="term" value="P:actin polymerization or depolymerization"/>
    <property type="evidence" value="ECO:0007669"/>
    <property type="project" value="TreeGrafter"/>
</dbReference>
<sequence>MKLYLIDQGNLKEIKKNIFSSGDVYLVDMDTIIYVWIGNKCSVDEKTAGAAQARTLDQQRGGAAKIITVDQGQESKEFMSTITSLGAMKIVEKNYAKTLLKDVSTGDWAGFNEWKNVLYRVSSEEFEDINAMKMLQVPYKKESLVSEDCFIADLGNKVYIWQGKACTVKERVKAGQWARAIDADRAGLQQETIFEEGDDAEFFTALSRGEDYKESDAVQLKAESVLEGEDEDDRVAKAIQPELKSEIKDVAPKVVKAELKKVSPEEVKAEVKKVSPEEVKADISAIKSSGAAPGIPGKTDPSIITVSPAEGRRKCPECNNDNHLMIHESVDKGNIILDYPRLYGKKFTCGQCGLQWRER</sequence>
<dbReference type="PANTHER" id="PTHR11977">
    <property type="entry name" value="VILLIN"/>
    <property type="match status" value="1"/>
</dbReference>
<gene>
    <name evidence="3" type="ORF">LCGC14_0965590</name>
</gene>
<dbReference type="EMBL" id="LAZR01003517">
    <property type="protein sequence ID" value="KKN17472.1"/>
    <property type="molecule type" value="Genomic_DNA"/>
</dbReference>
<dbReference type="AlphaFoldDB" id="A0A0F9NZC9"/>
<name>A0A0F9NZC9_9ZZZZ</name>
<dbReference type="GO" id="GO:0051015">
    <property type="term" value="F:actin filament binding"/>
    <property type="evidence" value="ECO:0007669"/>
    <property type="project" value="InterPro"/>
</dbReference>
<keyword evidence="1" id="KW-0677">Repeat</keyword>
<evidence type="ECO:0000259" key="2">
    <source>
        <dbReference type="Pfam" id="PF00626"/>
    </source>
</evidence>
<dbReference type="PRINTS" id="PR00597">
    <property type="entry name" value="GELSOLIN"/>
</dbReference>
<accession>A0A0F9NZC9</accession>
<organism evidence="3">
    <name type="scientific">marine sediment metagenome</name>
    <dbReference type="NCBI Taxonomy" id="412755"/>
    <lineage>
        <taxon>unclassified sequences</taxon>
        <taxon>metagenomes</taxon>
        <taxon>ecological metagenomes</taxon>
    </lineage>
</organism>
<dbReference type="InterPro" id="IPR007122">
    <property type="entry name" value="Villin/Gelsolin"/>
</dbReference>
<dbReference type="Gene3D" id="3.40.20.10">
    <property type="entry name" value="Severin"/>
    <property type="match status" value="2"/>
</dbReference>
<dbReference type="InterPro" id="IPR007123">
    <property type="entry name" value="Gelsolin-like_dom"/>
</dbReference>
<reference evidence="3" key="1">
    <citation type="journal article" date="2015" name="Nature">
        <title>Complex archaea that bridge the gap between prokaryotes and eukaryotes.</title>
        <authorList>
            <person name="Spang A."/>
            <person name="Saw J.H."/>
            <person name="Jorgensen S.L."/>
            <person name="Zaremba-Niedzwiedzka K."/>
            <person name="Martijn J."/>
            <person name="Lind A.E."/>
            <person name="van Eijk R."/>
            <person name="Schleper C."/>
            <person name="Guy L."/>
            <person name="Ettema T.J."/>
        </authorList>
    </citation>
    <scope>NUCLEOTIDE SEQUENCE</scope>
</reference>
<proteinExistence type="predicted"/>
<dbReference type="Pfam" id="PF00626">
    <property type="entry name" value="Gelsolin"/>
    <property type="match status" value="2"/>
</dbReference>
<feature type="domain" description="Gelsolin-like" evidence="2">
    <location>
        <begin position="19"/>
        <end position="79"/>
    </location>
</feature>
<dbReference type="SUPFAM" id="SSF55753">
    <property type="entry name" value="Actin depolymerizing proteins"/>
    <property type="match status" value="2"/>
</dbReference>
<dbReference type="PANTHER" id="PTHR11977:SF51">
    <property type="entry name" value="PROTEIN FLIGHTLESS-1 HOMOLOG"/>
    <property type="match status" value="1"/>
</dbReference>
<evidence type="ECO:0000313" key="3">
    <source>
        <dbReference type="EMBL" id="KKN17472.1"/>
    </source>
</evidence>